<accession>A0A835CMN1</accession>
<protein>
    <submittedName>
        <fullName evidence="1">Putative threonine aspartase isoform X1</fullName>
    </submittedName>
</protein>
<dbReference type="EMBL" id="JAAIUW010000001">
    <property type="protein sequence ID" value="KAF7844637.1"/>
    <property type="molecule type" value="Genomic_DNA"/>
</dbReference>
<organism evidence="1 2">
    <name type="scientific">Senna tora</name>
    <dbReference type="NCBI Taxonomy" id="362788"/>
    <lineage>
        <taxon>Eukaryota</taxon>
        <taxon>Viridiplantae</taxon>
        <taxon>Streptophyta</taxon>
        <taxon>Embryophyta</taxon>
        <taxon>Tracheophyta</taxon>
        <taxon>Spermatophyta</taxon>
        <taxon>Magnoliopsida</taxon>
        <taxon>eudicotyledons</taxon>
        <taxon>Gunneridae</taxon>
        <taxon>Pentapetalae</taxon>
        <taxon>rosids</taxon>
        <taxon>fabids</taxon>
        <taxon>Fabales</taxon>
        <taxon>Fabaceae</taxon>
        <taxon>Caesalpinioideae</taxon>
        <taxon>Cassia clade</taxon>
        <taxon>Senna</taxon>
    </lineage>
</organism>
<dbReference type="OrthoDB" id="77601at2759"/>
<keyword evidence="2" id="KW-1185">Reference proteome</keyword>
<evidence type="ECO:0000313" key="2">
    <source>
        <dbReference type="Proteomes" id="UP000634136"/>
    </source>
</evidence>
<proteinExistence type="predicted"/>
<name>A0A835CMN1_9FABA</name>
<sequence length="131" mass="14354">MAGEVEAESSRRFFVAVHIGAGYHSPNNEKALRSAMNRACLTAASVLTKPLRVSSLQNNLSPPPPCHHCRAPIQCDSDKSSSTFARLRTDSVWDKVLEWKRKAEEATKPGGSSYQNMERVVEAVLSMKPAA</sequence>
<dbReference type="AlphaFoldDB" id="A0A835CMN1"/>
<reference evidence="1" key="1">
    <citation type="submission" date="2020-09" db="EMBL/GenBank/DDBJ databases">
        <title>Genome-Enabled Discovery of Anthraquinone Biosynthesis in Senna tora.</title>
        <authorList>
            <person name="Kang S.-H."/>
            <person name="Pandey R.P."/>
            <person name="Lee C.-M."/>
            <person name="Sim J.-S."/>
            <person name="Jeong J.-T."/>
            <person name="Choi B.-S."/>
            <person name="Jung M."/>
            <person name="Ginzburg D."/>
            <person name="Zhao K."/>
            <person name="Won S.Y."/>
            <person name="Oh T.-J."/>
            <person name="Yu Y."/>
            <person name="Kim N.-H."/>
            <person name="Lee O.R."/>
            <person name="Lee T.-H."/>
            <person name="Bashyal P."/>
            <person name="Kim T.-S."/>
            <person name="Lee W.-H."/>
            <person name="Kawkins C."/>
            <person name="Kim C.-K."/>
            <person name="Kim J.S."/>
            <person name="Ahn B.O."/>
            <person name="Rhee S.Y."/>
            <person name="Sohng J.K."/>
        </authorList>
    </citation>
    <scope>NUCLEOTIDE SEQUENCE</scope>
    <source>
        <tissue evidence="1">Leaf</tissue>
    </source>
</reference>
<dbReference type="Proteomes" id="UP000634136">
    <property type="component" value="Unassembled WGS sequence"/>
</dbReference>
<comment type="caution">
    <text evidence="1">The sequence shown here is derived from an EMBL/GenBank/DDBJ whole genome shotgun (WGS) entry which is preliminary data.</text>
</comment>
<evidence type="ECO:0000313" key="1">
    <source>
        <dbReference type="EMBL" id="KAF7844637.1"/>
    </source>
</evidence>
<gene>
    <name evidence="1" type="ORF">G2W53_001542</name>
</gene>